<dbReference type="InterPro" id="IPR009057">
    <property type="entry name" value="Homeodomain-like_sf"/>
</dbReference>
<reference evidence="4" key="1">
    <citation type="journal article" date="2019" name="Int. J. Syst. Evol. Microbiol.">
        <title>The Global Catalogue of Microorganisms (GCM) 10K type strain sequencing project: providing services to taxonomists for standard genome sequencing and annotation.</title>
        <authorList>
            <consortium name="The Broad Institute Genomics Platform"/>
            <consortium name="The Broad Institute Genome Sequencing Center for Infectious Disease"/>
            <person name="Wu L."/>
            <person name="Ma J."/>
        </authorList>
    </citation>
    <scope>NUCLEOTIDE SEQUENCE [LARGE SCALE GENOMIC DNA]</scope>
    <source>
        <strain evidence="4">ICMP 19430</strain>
    </source>
</reference>
<dbReference type="EMBL" id="JBHTCS010000002">
    <property type="protein sequence ID" value="MFC7446842.1"/>
    <property type="molecule type" value="Genomic_DNA"/>
</dbReference>
<proteinExistence type="predicted"/>
<comment type="caution">
    <text evidence="3">The sequence shown here is derived from an EMBL/GenBank/DDBJ whole genome shotgun (WGS) entry which is preliminary data.</text>
</comment>
<dbReference type="Proteomes" id="UP001596484">
    <property type="component" value="Unassembled WGS sequence"/>
</dbReference>
<keyword evidence="1" id="KW-0238">DNA-binding</keyword>
<feature type="domain" description="HTH tetR-type" evidence="2">
    <location>
        <begin position="13"/>
        <end position="60"/>
    </location>
</feature>
<organism evidence="3 4">
    <name type="scientific">Rhodococcus daqingensis</name>
    <dbReference type="NCBI Taxonomy" id="2479363"/>
    <lineage>
        <taxon>Bacteria</taxon>
        <taxon>Bacillati</taxon>
        <taxon>Actinomycetota</taxon>
        <taxon>Actinomycetes</taxon>
        <taxon>Mycobacteriales</taxon>
        <taxon>Nocardiaceae</taxon>
        <taxon>Rhodococcus</taxon>
    </lineage>
</organism>
<evidence type="ECO:0000313" key="3">
    <source>
        <dbReference type="EMBL" id="MFC7446842.1"/>
    </source>
</evidence>
<sequence length="212" mass="23142">MTHATLSTARLSLVRAAEQLVAERGLHGVRASEVVKAAGHRNNSAIAYHFGSWEGLLEAVWQLHTEPVNEDRAAFIASARAAGDFTLPTMVEAYVGPLVAELRRHRPSYWARFSEQWLAGIRLDFFALDDADAARQPHTDAVMVVHGLFTDIAGELTQIPASTRPRRVALMARFVIGALAAWEREPAAAAAQDLDSLEPELIRMAVALLAAE</sequence>
<dbReference type="Pfam" id="PF00440">
    <property type="entry name" value="TetR_N"/>
    <property type="match status" value="1"/>
</dbReference>
<evidence type="ECO:0000259" key="2">
    <source>
        <dbReference type="Pfam" id="PF00440"/>
    </source>
</evidence>
<evidence type="ECO:0000313" key="4">
    <source>
        <dbReference type="Proteomes" id="UP001596484"/>
    </source>
</evidence>
<evidence type="ECO:0000256" key="1">
    <source>
        <dbReference type="ARBA" id="ARBA00023125"/>
    </source>
</evidence>
<name>A0ABW2RSU8_9NOCA</name>
<accession>A0ABW2RSU8</accession>
<gene>
    <name evidence="3" type="ORF">ACFQS9_02955</name>
</gene>
<protein>
    <submittedName>
        <fullName evidence="3">TetR family transcriptional regulator</fullName>
    </submittedName>
</protein>
<dbReference type="InterPro" id="IPR001647">
    <property type="entry name" value="HTH_TetR"/>
</dbReference>
<dbReference type="RefSeq" id="WP_378401379.1">
    <property type="nucleotide sequence ID" value="NZ_JBHTCS010000002.1"/>
</dbReference>
<dbReference type="Gene3D" id="1.10.357.10">
    <property type="entry name" value="Tetracycline Repressor, domain 2"/>
    <property type="match status" value="1"/>
</dbReference>
<keyword evidence="4" id="KW-1185">Reference proteome</keyword>
<dbReference type="SUPFAM" id="SSF46689">
    <property type="entry name" value="Homeodomain-like"/>
    <property type="match status" value="1"/>
</dbReference>